<evidence type="ECO:0000313" key="2">
    <source>
        <dbReference type="Proteomes" id="UP001060215"/>
    </source>
</evidence>
<proteinExistence type="predicted"/>
<evidence type="ECO:0000313" key="1">
    <source>
        <dbReference type="EMBL" id="KAI8002142.1"/>
    </source>
</evidence>
<dbReference type="EMBL" id="CM045766">
    <property type="protein sequence ID" value="KAI8002142.1"/>
    <property type="molecule type" value="Genomic_DNA"/>
</dbReference>
<name>A0ACC0GNS8_9ERIC</name>
<dbReference type="Proteomes" id="UP001060215">
    <property type="component" value="Chromosome 9"/>
</dbReference>
<accession>A0ACC0GNS8</accession>
<keyword evidence="2" id="KW-1185">Reference proteome</keyword>
<reference evidence="1 2" key="1">
    <citation type="journal article" date="2022" name="Plant J.">
        <title>Chromosome-level genome of Camellia lanceoleosa provides a valuable resource for understanding genome evolution and self-incompatibility.</title>
        <authorList>
            <person name="Gong W."/>
            <person name="Xiao S."/>
            <person name="Wang L."/>
            <person name="Liao Z."/>
            <person name="Chang Y."/>
            <person name="Mo W."/>
            <person name="Hu G."/>
            <person name="Li W."/>
            <person name="Zhao G."/>
            <person name="Zhu H."/>
            <person name="Hu X."/>
            <person name="Ji K."/>
            <person name="Xiang X."/>
            <person name="Song Q."/>
            <person name="Yuan D."/>
            <person name="Jin S."/>
            <person name="Zhang L."/>
        </authorList>
    </citation>
    <scope>NUCLEOTIDE SEQUENCE [LARGE SCALE GENOMIC DNA]</scope>
    <source>
        <strain evidence="1">SQ_2022a</strain>
    </source>
</reference>
<protein>
    <submittedName>
        <fullName evidence="1">Beta-galactosidase 5</fullName>
    </submittedName>
</protein>
<gene>
    <name evidence="1" type="ORF">LOK49_LG08G02595</name>
</gene>
<organism evidence="1 2">
    <name type="scientific">Camellia lanceoleosa</name>
    <dbReference type="NCBI Taxonomy" id="1840588"/>
    <lineage>
        <taxon>Eukaryota</taxon>
        <taxon>Viridiplantae</taxon>
        <taxon>Streptophyta</taxon>
        <taxon>Embryophyta</taxon>
        <taxon>Tracheophyta</taxon>
        <taxon>Spermatophyta</taxon>
        <taxon>Magnoliopsida</taxon>
        <taxon>eudicotyledons</taxon>
        <taxon>Gunneridae</taxon>
        <taxon>Pentapetalae</taxon>
        <taxon>asterids</taxon>
        <taxon>Ericales</taxon>
        <taxon>Theaceae</taxon>
        <taxon>Camellia</taxon>
    </lineage>
</organism>
<comment type="caution">
    <text evidence="1">The sequence shown here is derived from an EMBL/GenBank/DDBJ whole genome shotgun (WGS) entry which is preliminary data.</text>
</comment>
<sequence>MQGLTQKIVQMMKGENLYESQDGPIILSQIENEYGAETKALGAPGKAYMNWAASMAVGLGTGVPWGMCKEDDARPQWIISLKCIIIRSFTLVHFLITYIS</sequence>